<dbReference type="OrthoDB" id="5876117at2759"/>
<name>A0A3P6SW94_LITSI</name>
<proteinExistence type="predicted"/>
<protein>
    <submittedName>
        <fullName evidence="2">Uncharacterized protein</fullName>
    </submittedName>
</protein>
<evidence type="ECO:0000313" key="3">
    <source>
        <dbReference type="Proteomes" id="UP000277928"/>
    </source>
</evidence>
<feature type="compositionally biased region" description="Basic residues" evidence="1">
    <location>
        <begin position="200"/>
        <end position="210"/>
    </location>
</feature>
<keyword evidence="3" id="KW-1185">Reference proteome</keyword>
<gene>
    <name evidence="2" type="ORF">NLS_LOCUS1691</name>
</gene>
<dbReference type="OMA" id="KVGHWSK"/>
<dbReference type="EMBL" id="UYRX01000064">
    <property type="protein sequence ID" value="VDK72145.1"/>
    <property type="molecule type" value="Genomic_DNA"/>
</dbReference>
<feature type="compositionally biased region" description="Basic and acidic residues" evidence="1">
    <location>
        <begin position="159"/>
        <end position="199"/>
    </location>
</feature>
<accession>A0A3P6SW94</accession>
<feature type="region of interest" description="Disordered" evidence="1">
    <location>
        <begin position="155"/>
        <end position="292"/>
    </location>
</feature>
<dbReference type="Proteomes" id="UP000277928">
    <property type="component" value="Unassembled WGS sequence"/>
</dbReference>
<evidence type="ECO:0000256" key="1">
    <source>
        <dbReference type="SAM" id="MobiDB-lite"/>
    </source>
</evidence>
<feature type="compositionally biased region" description="Basic and acidic residues" evidence="1">
    <location>
        <begin position="274"/>
        <end position="284"/>
    </location>
</feature>
<evidence type="ECO:0000313" key="2">
    <source>
        <dbReference type="EMBL" id="VDK72145.1"/>
    </source>
</evidence>
<organism evidence="2 3">
    <name type="scientific">Litomosoides sigmodontis</name>
    <name type="common">Filarial nematode worm</name>
    <dbReference type="NCBI Taxonomy" id="42156"/>
    <lineage>
        <taxon>Eukaryota</taxon>
        <taxon>Metazoa</taxon>
        <taxon>Ecdysozoa</taxon>
        <taxon>Nematoda</taxon>
        <taxon>Chromadorea</taxon>
        <taxon>Rhabditida</taxon>
        <taxon>Spirurina</taxon>
        <taxon>Spiruromorpha</taxon>
        <taxon>Filarioidea</taxon>
        <taxon>Onchocercidae</taxon>
        <taxon>Litomosoides</taxon>
    </lineage>
</organism>
<reference evidence="2 3" key="1">
    <citation type="submission" date="2018-08" db="EMBL/GenBank/DDBJ databases">
        <authorList>
            <person name="Laetsch R D."/>
            <person name="Stevens L."/>
            <person name="Kumar S."/>
            <person name="Blaxter L. M."/>
        </authorList>
    </citation>
    <scope>NUCLEOTIDE SEQUENCE [LARGE SCALE GENOMIC DNA]</scope>
</reference>
<dbReference type="AlphaFoldDB" id="A0A3P6SW94"/>
<sequence length="292" mass="32554">MQKENDERSEMLNSVFDKNFDGKIKACINTRAEMEARAAAKEITTENKHEGVFGANLSQTGSVSDKLRTSPLGQQSILQNVAEASSIASQPPRNIADVSPSKVLSNKVESEQMFTEQADSTGKKTTKGFSEAAMTKVGHWSKNAFNFFRAKNVSSGKDGAMHGKTLEKATHAKNDRSRIKDAEIEATHKENFKQDEKPKKALRRSAKYKQSKQAEAVPKMPASTELGNTSNELKKHAARLTEAKKRLKERNATNFKKKKKTNLKKKRTHKHADGKKETTKDLGKPKKSINKR</sequence>
<feature type="compositionally biased region" description="Basic and acidic residues" evidence="1">
    <location>
        <begin position="232"/>
        <end position="244"/>
    </location>
</feature>
<feature type="compositionally biased region" description="Basic residues" evidence="1">
    <location>
        <begin position="255"/>
        <end position="273"/>
    </location>
</feature>